<sequence length="413" mass="48683">MIETELENYCKEKESQLELVKDIRVDNKYQGSIDYFRDNADIDYSRVLYSSSCRRLQGKMQLLVPKSQVFYRNRLTHSFEVAQFAKTIAKRLKLNDIITVQTCSLAHDIGNPPFGHAGEIFLSKVSENHPYEGNAQTFRILNRLEERHYDFNGLNLTIRTMLGVVKYFKPEFEISTDTDGSEIKTANKKFLYNNDYELVKKWLDEYKITHKTIDCEIMDLCDEIAYAIHDLEDTLRLNFFTIDELLYEFSIRSEYKGIIIEFKKFVVLARQFADKAHIYKSSEEYAMLFRKELTSILANAFVRDIDLVDGKLGYKTLGLLIAGLKKMTFECIKRQPEIIEYEQLGRHVLTRLYELYTDKSYNRDMVLLPANYRHPPKWERKVQDYIGGMMDIYAIQQYEKYFGKLEGKGIYLK</sequence>
<dbReference type="PANTHER" id="PTHR11373:SF40">
    <property type="entry name" value="DEOXYGUANOSINETRIPHOSPHATE TRIPHOSPHOHYDROLASE-LIKE PROTEIN 2"/>
    <property type="match status" value="1"/>
</dbReference>
<dbReference type="InterPro" id="IPR003607">
    <property type="entry name" value="HD/PDEase_dom"/>
</dbReference>
<dbReference type="EMBL" id="BMFD01000020">
    <property type="protein sequence ID" value="GGC53123.1"/>
    <property type="molecule type" value="Genomic_DNA"/>
</dbReference>
<evidence type="ECO:0000256" key="1">
    <source>
        <dbReference type="ARBA" id="ARBA00022801"/>
    </source>
</evidence>
<comment type="caution">
    <text evidence="3">The sequence shown here is derived from an EMBL/GenBank/DDBJ whole genome shotgun (WGS) entry which is preliminary data.</text>
</comment>
<dbReference type="InterPro" id="IPR050135">
    <property type="entry name" value="dGTPase-like"/>
</dbReference>
<name>A0ABQ1N3T5_9BACT</name>
<dbReference type="CDD" id="cd00077">
    <property type="entry name" value="HDc"/>
    <property type="match status" value="1"/>
</dbReference>
<dbReference type="PROSITE" id="PS51831">
    <property type="entry name" value="HD"/>
    <property type="match status" value="1"/>
</dbReference>
<evidence type="ECO:0000259" key="2">
    <source>
        <dbReference type="PROSITE" id="PS51831"/>
    </source>
</evidence>
<dbReference type="InterPro" id="IPR006674">
    <property type="entry name" value="HD_domain"/>
</dbReference>
<protein>
    <submittedName>
        <fullName evidence="3">Deoxyguanosinetriphosphate triphosphohydrolase-like protein 2</fullName>
    </submittedName>
</protein>
<keyword evidence="1" id="KW-0378">Hydrolase</keyword>
<dbReference type="SUPFAM" id="SSF109604">
    <property type="entry name" value="HD-domain/PDEase-like"/>
    <property type="match status" value="1"/>
</dbReference>
<dbReference type="Gene3D" id="1.10.3210.10">
    <property type="entry name" value="Hypothetical protein af1432"/>
    <property type="match status" value="1"/>
</dbReference>
<dbReference type="PANTHER" id="PTHR11373">
    <property type="entry name" value="DEOXYNUCLEOSIDE TRIPHOSPHATE TRIPHOSPHOHYDROLASE"/>
    <property type="match status" value="1"/>
</dbReference>
<reference evidence="4" key="1">
    <citation type="journal article" date="2019" name="Int. J. Syst. Evol. Microbiol.">
        <title>The Global Catalogue of Microorganisms (GCM) 10K type strain sequencing project: providing services to taxonomists for standard genome sequencing and annotation.</title>
        <authorList>
            <consortium name="The Broad Institute Genomics Platform"/>
            <consortium name="The Broad Institute Genome Sequencing Center for Infectious Disease"/>
            <person name="Wu L."/>
            <person name="Ma J."/>
        </authorList>
    </citation>
    <scope>NUCLEOTIDE SEQUENCE [LARGE SCALE GENOMIC DNA]</scope>
    <source>
        <strain evidence="4">CGMCC 1.12479</strain>
    </source>
</reference>
<dbReference type="NCBIfam" id="TIGR01353">
    <property type="entry name" value="dGTP_triPase"/>
    <property type="match status" value="1"/>
</dbReference>
<feature type="domain" description="HD" evidence="2">
    <location>
        <begin position="74"/>
        <end position="227"/>
    </location>
</feature>
<evidence type="ECO:0000313" key="3">
    <source>
        <dbReference type="EMBL" id="GGC53123.1"/>
    </source>
</evidence>
<accession>A0ABQ1N3T5</accession>
<proteinExistence type="predicted"/>
<dbReference type="SMART" id="SM00471">
    <property type="entry name" value="HDc"/>
    <property type="match status" value="1"/>
</dbReference>
<dbReference type="InterPro" id="IPR006261">
    <property type="entry name" value="dGTPase"/>
</dbReference>
<organism evidence="3 4">
    <name type="scientific">Belliella aquatica</name>
    <dbReference type="NCBI Taxonomy" id="1323734"/>
    <lineage>
        <taxon>Bacteria</taxon>
        <taxon>Pseudomonadati</taxon>
        <taxon>Bacteroidota</taxon>
        <taxon>Cytophagia</taxon>
        <taxon>Cytophagales</taxon>
        <taxon>Cyclobacteriaceae</taxon>
        <taxon>Belliella</taxon>
    </lineage>
</organism>
<evidence type="ECO:0000313" key="4">
    <source>
        <dbReference type="Proteomes" id="UP000635885"/>
    </source>
</evidence>
<dbReference type="Pfam" id="PF01966">
    <property type="entry name" value="HD"/>
    <property type="match status" value="1"/>
</dbReference>
<dbReference type="InterPro" id="IPR026875">
    <property type="entry name" value="PHydrolase_assoc_dom"/>
</dbReference>
<gene>
    <name evidence="3" type="ORF">GCM10010993_34450</name>
</gene>
<dbReference type="Proteomes" id="UP000635885">
    <property type="component" value="Unassembled WGS sequence"/>
</dbReference>
<keyword evidence="4" id="KW-1185">Reference proteome</keyword>
<dbReference type="Pfam" id="PF13286">
    <property type="entry name" value="HD_assoc"/>
    <property type="match status" value="1"/>
</dbReference>